<dbReference type="Pfam" id="PF06985">
    <property type="entry name" value="HET"/>
    <property type="match status" value="1"/>
</dbReference>
<protein>
    <submittedName>
        <fullName evidence="3">Heterokaryon incompatibility protein-domain-containing protein</fullName>
    </submittedName>
</protein>
<evidence type="ECO:0000256" key="1">
    <source>
        <dbReference type="SAM" id="Phobius"/>
    </source>
</evidence>
<name>A0AA39U6N4_9PEZI</name>
<sequence length="823" mass="93319">MPPTDLSSAEQRWIKIASFLLFLRSLHVGHRARLYFSELFSLLFFCASVAAASNPLLVALPVVIVRVSHSIHSTRSDRANSKAKIEVTGVVTGGLAWIFLLAMRRVFPDSFIGRLWFIRLPGIYLSSLNSRMAYAFVVPAVHWLWLRHALYWLRRQLRFVWSLKSTVGGVILQDWVSDSARGLSSWWFSYSPFVRDASLHSAIHVFELLIGHFLWLVAARQYLGREWVPSLVPWRDSIAILSMAWLGSRHVQELCDTYRTYTPGTHHNIGGDHPDEATPNYTYTALSREKETIRLLLLHPRHRDDRISCSLFEAELAHAPRYEAISYRWVQNKDNERILVNNRLLSISANVFRLLQDFRSSLLPRIVWIDSICINQLSNEEKSHQVRLMGKIYSSASLVTIWLGSPPLDTTRDWMLDFLCRMRDNVAREVPPKPRAVIESWIGGFANRFQQDDSGGGGSPNKQSQKLHYRLAAAYFGLAALSLVDELRIDTLFRQASAKTYRRAAQYRYTPQWTPFMHLLSHEWFERVWVAQEVVLAPEVRLMYGRVLYNWEDFLEGLYIFASNVMLSGLLGWTKDEQKRTILPTMHVTNAATMQAWRARRMTKRSPTFKEVICSTRLMKATDARDKVFGVQGLAGDGRSDWTVPNYDKDVREVYSLAALRLVAENGAFVVLAYAGTGYVDGGHPGVVPGLRSWVPDWNAFPIAAPLGYVDGAPNYRAGGDGVVKVLEGYQLDEATLSLSLRGMELDVIAEVAPPLLMSSAIGAGAADYETSEHAALGGILDTSRETVLTSSLTRNPYQHTREPTPLEEVFWRILIGDRTETE</sequence>
<gene>
    <name evidence="3" type="ORF">B0T14DRAFT_342380</name>
</gene>
<keyword evidence="1" id="KW-1133">Transmembrane helix</keyword>
<dbReference type="AlphaFoldDB" id="A0AA39U6N4"/>
<comment type="caution">
    <text evidence="3">The sequence shown here is derived from an EMBL/GenBank/DDBJ whole genome shotgun (WGS) entry which is preliminary data.</text>
</comment>
<dbReference type="InterPro" id="IPR052895">
    <property type="entry name" value="HetReg/Transcr_Mod"/>
</dbReference>
<dbReference type="InterPro" id="IPR010730">
    <property type="entry name" value="HET"/>
</dbReference>
<organism evidence="3 4">
    <name type="scientific">Immersiella caudata</name>
    <dbReference type="NCBI Taxonomy" id="314043"/>
    <lineage>
        <taxon>Eukaryota</taxon>
        <taxon>Fungi</taxon>
        <taxon>Dikarya</taxon>
        <taxon>Ascomycota</taxon>
        <taxon>Pezizomycotina</taxon>
        <taxon>Sordariomycetes</taxon>
        <taxon>Sordariomycetidae</taxon>
        <taxon>Sordariales</taxon>
        <taxon>Lasiosphaeriaceae</taxon>
        <taxon>Immersiella</taxon>
    </lineage>
</organism>
<dbReference type="PANTHER" id="PTHR24148">
    <property type="entry name" value="ANKYRIN REPEAT DOMAIN-CONTAINING PROTEIN 39 HOMOLOG-RELATED"/>
    <property type="match status" value="1"/>
</dbReference>
<feature type="transmembrane region" description="Helical" evidence="1">
    <location>
        <begin position="85"/>
        <end position="103"/>
    </location>
</feature>
<dbReference type="Proteomes" id="UP001175000">
    <property type="component" value="Unassembled WGS sequence"/>
</dbReference>
<evidence type="ECO:0000313" key="4">
    <source>
        <dbReference type="Proteomes" id="UP001175000"/>
    </source>
</evidence>
<feature type="transmembrane region" description="Helical" evidence="1">
    <location>
        <begin position="42"/>
        <end position="64"/>
    </location>
</feature>
<proteinExistence type="predicted"/>
<feature type="domain" description="Heterokaryon incompatibility" evidence="2">
    <location>
        <begin position="322"/>
        <end position="409"/>
    </location>
</feature>
<dbReference type="PANTHER" id="PTHR24148:SF82">
    <property type="entry name" value="HETEROKARYON INCOMPATIBILITY DOMAIN-CONTAINING PROTEIN"/>
    <property type="match status" value="1"/>
</dbReference>
<keyword evidence="1" id="KW-0812">Transmembrane</keyword>
<keyword evidence="1" id="KW-0472">Membrane</keyword>
<keyword evidence="4" id="KW-1185">Reference proteome</keyword>
<accession>A0AA39U6N4</accession>
<dbReference type="EMBL" id="JAULSU010000007">
    <property type="protein sequence ID" value="KAK0612179.1"/>
    <property type="molecule type" value="Genomic_DNA"/>
</dbReference>
<evidence type="ECO:0000313" key="3">
    <source>
        <dbReference type="EMBL" id="KAK0612179.1"/>
    </source>
</evidence>
<evidence type="ECO:0000259" key="2">
    <source>
        <dbReference type="Pfam" id="PF06985"/>
    </source>
</evidence>
<reference evidence="3" key="1">
    <citation type="submission" date="2023-06" db="EMBL/GenBank/DDBJ databases">
        <title>Genome-scale phylogeny and comparative genomics of the fungal order Sordariales.</title>
        <authorList>
            <consortium name="Lawrence Berkeley National Laboratory"/>
            <person name="Hensen N."/>
            <person name="Bonometti L."/>
            <person name="Westerberg I."/>
            <person name="Brannstrom I.O."/>
            <person name="Guillou S."/>
            <person name="Cros-Aarteil S."/>
            <person name="Calhoun S."/>
            <person name="Haridas S."/>
            <person name="Kuo A."/>
            <person name="Mondo S."/>
            <person name="Pangilinan J."/>
            <person name="Riley R."/>
            <person name="Labutti K."/>
            <person name="Andreopoulos B."/>
            <person name="Lipzen A."/>
            <person name="Chen C."/>
            <person name="Yanf M."/>
            <person name="Daum C."/>
            <person name="Ng V."/>
            <person name="Clum A."/>
            <person name="Steindorff A."/>
            <person name="Ohm R."/>
            <person name="Martin F."/>
            <person name="Silar P."/>
            <person name="Natvig D."/>
            <person name="Lalanne C."/>
            <person name="Gautier V."/>
            <person name="Ament-Velasquez S.L."/>
            <person name="Kruys A."/>
            <person name="Hutchinson M.I."/>
            <person name="Powell A.J."/>
            <person name="Barry K."/>
            <person name="Miller A.N."/>
            <person name="Grigoriev I.V."/>
            <person name="Debuchy R."/>
            <person name="Gladieux P."/>
            <person name="Thoren M.H."/>
            <person name="Johannesson H."/>
        </authorList>
    </citation>
    <scope>NUCLEOTIDE SEQUENCE</scope>
    <source>
        <strain evidence="3">CBS 606.72</strain>
    </source>
</reference>